<dbReference type="SUPFAM" id="SSF46785">
    <property type="entry name" value="Winged helix' DNA-binding domain"/>
    <property type="match status" value="1"/>
</dbReference>
<dbReference type="Gene3D" id="1.10.10.10">
    <property type="entry name" value="Winged helix-like DNA-binding domain superfamily/Winged helix DNA-binding domain"/>
    <property type="match status" value="1"/>
</dbReference>
<comment type="similarity">
    <text evidence="2 7">Belongs to the HSF family.</text>
</comment>
<dbReference type="GO" id="GO:0043565">
    <property type="term" value="F:sequence-specific DNA binding"/>
    <property type="evidence" value="ECO:0007669"/>
    <property type="project" value="InterPro"/>
</dbReference>
<dbReference type="SMART" id="SM00415">
    <property type="entry name" value="HSF"/>
    <property type="match status" value="1"/>
</dbReference>
<feature type="region of interest" description="Disordered" evidence="8">
    <location>
        <begin position="206"/>
        <end position="240"/>
    </location>
</feature>
<dbReference type="Bgee" id="ENSCPOG00000033447">
    <property type="expression patterns" value="Expressed in testis"/>
</dbReference>
<sequence>MDSLINKANFEAMLDPAAGQEQARAVPPQPLPGHNEGSREVSGRGRDFGRCQGPGSLELQLPESPKQPEAIEEGGASTAALSFPRKLWSVVENEAFKSVGWNEDGDAVVIQVDLFQREMLDQRDPQRIFEADDLKSFTDQLRLYGFRQIRAPGSQVQPWGAERMMTYHNSNFQRGKPELLENIWRKGDLRNPAWKPAWQVIDDPKKEKKPVATRHSPRFPKAWRKARKEASLARGSRGQKPTVYSGVWAMKSITAGQGMSTPSPQAPRGCSGEGTPRHATSTAPGADAVTGEDTEASSSSAYRNHCSLMTLYNTCYSIALTALSAKTPDEQSDEEEQEGSSDYKTVLCERVRDMPPQ</sequence>
<evidence type="ECO:0000256" key="4">
    <source>
        <dbReference type="ARBA" id="ARBA00023125"/>
    </source>
</evidence>
<dbReference type="PANTHER" id="PTHR10015:SF140">
    <property type="entry name" value="HEAT SHOCK TRANSCRIPTION FACTOR, X-LINKED MEMBER 3-RELATED"/>
    <property type="match status" value="1"/>
</dbReference>
<dbReference type="GeneTree" id="ENSGT00940000161825"/>
<organism evidence="10 11">
    <name type="scientific">Cavia porcellus</name>
    <name type="common">Guinea pig</name>
    <dbReference type="NCBI Taxonomy" id="10141"/>
    <lineage>
        <taxon>Eukaryota</taxon>
        <taxon>Metazoa</taxon>
        <taxon>Chordata</taxon>
        <taxon>Craniata</taxon>
        <taxon>Vertebrata</taxon>
        <taxon>Euteleostomi</taxon>
        <taxon>Mammalia</taxon>
        <taxon>Eutheria</taxon>
        <taxon>Euarchontoglires</taxon>
        <taxon>Glires</taxon>
        <taxon>Rodentia</taxon>
        <taxon>Hystricomorpha</taxon>
        <taxon>Caviidae</taxon>
        <taxon>Cavia</taxon>
    </lineage>
</organism>
<dbReference type="InterPro" id="IPR036390">
    <property type="entry name" value="WH_DNA-bd_sf"/>
</dbReference>
<proteinExistence type="inferred from homology"/>
<evidence type="ECO:0000313" key="11">
    <source>
        <dbReference type="Proteomes" id="UP000005447"/>
    </source>
</evidence>
<feature type="region of interest" description="Disordered" evidence="8">
    <location>
        <begin position="326"/>
        <end position="357"/>
    </location>
</feature>
<keyword evidence="4" id="KW-0238">DNA-binding</keyword>
<accession>H0VXW9</accession>
<comment type="subcellular location">
    <subcellularLocation>
        <location evidence="1">Nucleus</location>
    </subcellularLocation>
</comment>
<dbReference type="eggNOG" id="KOG0627">
    <property type="taxonomic scope" value="Eukaryota"/>
</dbReference>
<keyword evidence="3" id="KW-0805">Transcription regulation</keyword>
<reference evidence="10" key="3">
    <citation type="submission" date="2025-09" db="UniProtKB">
        <authorList>
            <consortium name="Ensembl"/>
        </authorList>
    </citation>
    <scope>IDENTIFICATION</scope>
    <source>
        <strain evidence="10">2N</strain>
    </source>
</reference>
<dbReference type="Ensembl" id="ENSCPOT00000023681.2">
    <property type="protein sequence ID" value="ENSCPOP00000015550.2"/>
    <property type="gene ID" value="ENSCPOG00000033447.1"/>
</dbReference>
<dbReference type="PANTHER" id="PTHR10015">
    <property type="entry name" value="HEAT SHOCK TRANSCRIPTION FACTOR"/>
    <property type="match status" value="1"/>
</dbReference>
<dbReference type="GO" id="GO:0005634">
    <property type="term" value="C:nucleus"/>
    <property type="evidence" value="ECO:0007669"/>
    <property type="project" value="UniProtKB-SubCell"/>
</dbReference>
<feature type="region of interest" description="Disordered" evidence="8">
    <location>
        <begin position="14"/>
        <end position="76"/>
    </location>
</feature>
<dbReference type="FunCoup" id="H0VXW9">
    <property type="interactions" value="281"/>
</dbReference>
<dbReference type="InterPro" id="IPR036388">
    <property type="entry name" value="WH-like_DNA-bd_sf"/>
</dbReference>
<dbReference type="InterPro" id="IPR000232">
    <property type="entry name" value="HSF_DNA-bd"/>
</dbReference>
<evidence type="ECO:0000256" key="7">
    <source>
        <dbReference type="RuleBase" id="RU004020"/>
    </source>
</evidence>
<evidence type="ECO:0000313" key="10">
    <source>
        <dbReference type="Ensembl" id="ENSCPOP00000015550.2"/>
    </source>
</evidence>
<evidence type="ECO:0000259" key="9">
    <source>
        <dbReference type="SMART" id="SM00415"/>
    </source>
</evidence>
<feature type="compositionally biased region" description="Basic and acidic residues" evidence="8">
    <location>
        <begin position="347"/>
        <end position="357"/>
    </location>
</feature>
<reference evidence="11" key="1">
    <citation type="journal article" date="2011" name="Nature">
        <title>A high-resolution map of human evolutionary constraint using 29 mammals.</title>
        <authorList>
            <person name="Lindblad-Toh K."/>
            <person name="Garber M."/>
            <person name="Zuk O."/>
            <person name="Lin M.F."/>
            <person name="Parker B.J."/>
            <person name="Washietl S."/>
            <person name="Kheradpour P."/>
            <person name="Ernst J."/>
            <person name="Jordan G."/>
            <person name="Mauceli E."/>
            <person name="Ward L.D."/>
            <person name="Lowe C.B."/>
            <person name="Holloway A.K."/>
            <person name="Clamp M."/>
            <person name="Gnerre S."/>
            <person name="Alfoldi J."/>
            <person name="Beal K."/>
            <person name="Chang J."/>
            <person name="Clawson H."/>
            <person name="Cuff J."/>
            <person name="Di Palma F."/>
            <person name="Fitzgerald S."/>
            <person name="Flicek P."/>
            <person name="Guttman M."/>
            <person name="Hubisz M.J."/>
            <person name="Jaffe D.B."/>
            <person name="Jungreis I."/>
            <person name="Kent W.J."/>
            <person name="Kostka D."/>
            <person name="Lara M."/>
            <person name="Martins A.L."/>
            <person name="Massingham T."/>
            <person name="Moltke I."/>
            <person name="Raney B.J."/>
            <person name="Rasmussen M.D."/>
            <person name="Robinson J."/>
            <person name="Stark A."/>
            <person name="Vilella A.J."/>
            <person name="Wen J."/>
            <person name="Xie X."/>
            <person name="Zody M.C."/>
            <person name="Baldwin J."/>
            <person name="Bloom T."/>
            <person name="Chin C.W."/>
            <person name="Heiman D."/>
            <person name="Nicol R."/>
            <person name="Nusbaum C."/>
            <person name="Young S."/>
            <person name="Wilkinson J."/>
            <person name="Worley K.C."/>
            <person name="Kovar C.L."/>
            <person name="Muzny D.M."/>
            <person name="Gibbs R.A."/>
            <person name="Cree A."/>
            <person name="Dihn H.H."/>
            <person name="Fowler G."/>
            <person name="Jhangiani S."/>
            <person name="Joshi V."/>
            <person name="Lee S."/>
            <person name="Lewis L.R."/>
            <person name="Nazareth L.V."/>
            <person name="Okwuonu G."/>
            <person name="Santibanez J."/>
            <person name="Warren W.C."/>
            <person name="Mardis E.R."/>
            <person name="Weinstock G.M."/>
            <person name="Wilson R.K."/>
            <person name="Delehaunty K."/>
            <person name="Dooling D."/>
            <person name="Fronik C."/>
            <person name="Fulton L."/>
            <person name="Fulton B."/>
            <person name="Graves T."/>
            <person name="Minx P."/>
            <person name="Sodergren E."/>
            <person name="Birney E."/>
            <person name="Margulies E.H."/>
            <person name="Herrero J."/>
            <person name="Green E.D."/>
            <person name="Haussler D."/>
            <person name="Siepel A."/>
            <person name="Goldman N."/>
            <person name="Pollard K.S."/>
            <person name="Pedersen J.S."/>
            <person name="Lander E.S."/>
            <person name="Kellis M."/>
        </authorList>
    </citation>
    <scope>NUCLEOTIDE SEQUENCE [LARGE SCALE GENOMIC DNA]</scope>
    <source>
        <strain evidence="11">2N</strain>
    </source>
</reference>
<dbReference type="Pfam" id="PF00447">
    <property type="entry name" value="HSF_DNA-bind"/>
    <property type="match status" value="1"/>
</dbReference>
<dbReference type="FunFam" id="1.10.10.10:FF:000349">
    <property type="entry name" value="Heat shock transcription factor, Y-linked"/>
    <property type="match status" value="1"/>
</dbReference>
<reference evidence="10" key="2">
    <citation type="submission" date="2025-08" db="UniProtKB">
        <authorList>
            <consortium name="Ensembl"/>
        </authorList>
    </citation>
    <scope>IDENTIFICATION</scope>
    <source>
        <strain evidence="10">2N</strain>
    </source>
</reference>
<feature type="compositionally biased region" description="Basic and acidic residues" evidence="8">
    <location>
        <begin position="36"/>
        <end position="49"/>
    </location>
</feature>
<dbReference type="InParanoid" id="H0VXW9"/>
<feature type="region of interest" description="Disordered" evidence="8">
    <location>
        <begin position="255"/>
        <end position="298"/>
    </location>
</feature>
<dbReference type="GO" id="GO:0003700">
    <property type="term" value="F:DNA-binding transcription factor activity"/>
    <property type="evidence" value="ECO:0007669"/>
    <property type="project" value="InterPro"/>
</dbReference>
<keyword evidence="6" id="KW-0539">Nucleus</keyword>
<dbReference type="HOGENOM" id="CLU_066459_0_0_1"/>
<name>H0VXW9_CAVPO</name>
<evidence type="ECO:0000256" key="8">
    <source>
        <dbReference type="SAM" id="MobiDB-lite"/>
    </source>
</evidence>
<evidence type="ECO:0000256" key="2">
    <source>
        <dbReference type="ARBA" id="ARBA00006403"/>
    </source>
</evidence>
<evidence type="ECO:0000256" key="5">
    <source>
        <dbReference type="ARBA" id="ARBA00023163"/>
    </source>
</evidence>
<dbReference type="OMA" id="SATAWME"/>
<keyword evidence="5" id="KW-0804">Transcription</keyword>
<keyword evidence="11" id="KW-1185">Reference proteome</keyword>
<dbReference type="VEuPathDB" id="HostDB:ENSCPOG00000033447"/>
<evidence type="ECO:0000256" key="3">
    <source>
        <dbReference type="ARBA" id="ARBA00023015"/>
    </source>
</evidence>
<evidence type="ECO:0000256" key="1">
    <source>
        <dbReference type="ARBA" id="ARBA00004123"/>
    </source>
</evidence>
<protein>
    <recommendedName>
        <fullName evidence="9">HSF-type DNA-binding domain-containing protein</fullName>
    </recommendedName>
</protein>
<dbReference type="AlphaFoldDB" id="H0VXW9"/>
<evidence type="ECO:0000256" key="6">
    <source>
        <dbReference type="ARBA" id="ARBA00023242"/>
    </source>
</evidence>
<dbReference type="STRING" id="10141.ENSCPOP00000015550"/>
<dbReference type="Proteomes" id="UP000005447">
    <property type="component" value="Unassembled WGS sequence"/>
</dbReference>
<dbReference type="EMBL" id="AAKN02055562">
    <property type="status" value="NOT_ANNOTATED_CDS"/>
    <property type="molecule type" value="Genomic_DNA"/>
</dbReference>
<feature type="compositionally biased region" description="Acidic residues" evidence="8">
    <location>
        <begin position="330"/>
        <end position="339"/>
    </location>
</feature>
<feature type="domain" description="HSF-type DNA-binding" evidence="9">
    <location>
        <begin position="79"/>
        <end position="186"/>
    </location>
</feature>
<feature type="compositionally biased region" description="Basic residues" evidence="8">
    <location>
        <begin position="211"/>
        <end position="227"/>
    </location>
</feature>